<dbReference type="EMBL" id="DTBZ01000072">
    <property type="protein sequence ID" value="HGQ17989.1"/>
    <property type="molecule type" value="Genomic_DNA"/>
</dbReference>
<organism evidence="2">
    <name type="scientific">Ignisphaera aggregans</name>
    <dbReference type="NCBI Taxonomy" id="334771"/>
    <lineage>
        <taxon>Archaea</taxon>
        <taxon>Thermoproteota</taxon>
        <taxon>Thermoprotei</taxon>
        <taxon>Desulfurococcales</taxon>
        <taxon>Desulfurococcaceae</taxon>
        <taxon>Ignisphaera</taxon>
    </lineage>
</organism>
<protein>
    <submittedName>
        <fullName evidence="2">DUF973 family protein</fullName>
    </submittedName>
</protein>
<accession>A0A7J3JQY2</accession>
<evidence type="ECO:0000256" key="1">
    <source>
        <dbReference type="SAM" id="Phobius"/>
    </source>
</evidence>
<dbReference type="Pfam" id="PF06157">
    <property type="entry name" value="DUF973"/>
    <property type="match status" value="1"/>
</dbReference>
<keyword evidence="1" id="KW-1133">Transmembrane helix</keyword>
<feature type="transmembrane region" description="Helical" evidence="1">
    <location>
        <begin position="21"/>
        <end position="47"/>
    </location>
</feature>
<dbReference type="AlphaFoldDB" id="A0A7J3JQY2"/>
<feature type="transmembrane region" description="Helical" evidence="1">
    <location>
        <begin position="231"/>
        <end position="252"/>
    </location>
</feature>
<proteinExistence type="predicted"/>
<gene>
    <name evidence="2" type="ORF">ENU30_03265</name>
</gene>
<comment type="caution">
    <text evidence="2">The sequence shown here is derived from an EMBL/GenBank/DDBJ whole genome shotgun (WGS) entry which is preliminary data.</text>
</comment>
<feature type="transmembrane region" description="Helical" evidence="1">
    <location>
        <begin position="120"/>
        <end position="146"/>
    </location>
</feature>
<name>A0A7J3JQY2_9CREN</name>
<feature type="transmembrane region" description="Helical" evidence="1">
    <location>
        <begin position="207"/>
        <end position="225"/>
    </location>
</feature>
<keyword evidence="1" id="KW-0812">Transmembrane</keyword>
<sequence length="269" mass="28981">MSISENIRNLALKGIEDFRKGSLAMIIANGLSLTATVLIIVFVFPYLSVLPLGTVMRRAAPSIDLLKSLDILGSLITVAAIMGVFGIVSLILTVYAIYIKFIPGSNKLKKWREDFSTPSTLMKIGYIGGLILIIFGIGIMIVLAITLLPTIGGRGTFSNPMDFLRFLAPLFGGLAIILIGGLLWLVGNIGLILLFLRFHSVFNEVPLLIAAILFILLIIMGLMAALPLIGIFIAIATAILTLTAWILSYIGLGNVIKKVQSQTTQLVLV</sequence>
<evidence type="ECO:0000313" key="2">
    <source>
        <dbReference type="EMBL" id="HGQ17989.1"/>
    </source>
</evidence>
<feature type="transmembrane region" description="Helical" evidence="1">
    <location>
        <begin position="166"/>
        <end position="195"/>
    </location>
</feature>
<reference evidence="2" key="1">
    <citation type="journal article" date="2020" name="mSystems">
        <title>Genome- and Community-Level Interaction Insights into Carbon Utilization and Element Cycling Functions of Hydrothermarchaeota in Hydrothermal Sediment.</title>
        <authorList>
            <person name="Zhou Z."/>
            <person name="Liu Y."/>
            <person name="Xu W."/>
            <person name="Pan J."/>
            <person name="Luo Z.H."/>
            <person name="Li M."/>
        </authorList>
    </citation>
    <scope>NUCLEOTIDE SEQUENCE [LARGE SCALE GENOMIC DNA]</scope>
    <source>
        <strain evidence="2">SpSt-657</strain>
    </source>
</reference>
<dbReference type="InterPro" id="IPR009321">
    <property type="entry name" value="DUF973"/>
</dbReference>
<keyword evidence="1" id="KW-0472">Membrane</keyword>
<feature type="transmembrane region" description="Helical" evidence="1">
    <location>
        <begin position="71"/>
        <end position="99"/>
    </location>
</feature>